<name>A0A4Y9EJI3_9SPHN</name>
<reference evidence="1 2" key="1">
    <citation type="submission" date="2019-02" db="EMBL/GenBank/DDBJ databases">
        <title>Polymorphobacter sp. isolated from the lake at the Tibet of China.</title>
        <authorList>
            <person name="Li A."/>
        </authorList>
    </citation>
    <scope>NUCLEOTIDE SEQUENCE [LARGE SCALE GENOMIC DNA]</scope>
    <source>
        <strain evidence="1 2">DJ1R-1</strain>
    </source>
</reference>
<keyword evidence="2" id="KW-1185">Reference proteome</keyword>
<dbReference type="EMBL" id="SIHO01000009">
    <property type="protein sequence ID" value="TFT99893.1"/>
    <property type="molecule type" value="Genomic_DNA"/>
</dbReference>
<accession>A0A4Y9EJI3</accession>
<organism evidence="1 2">
    <name type="scientific">Glacieibacterium arshaanense</name>
    <dbReference type="NCBI Taxonomy" id="2511025"/>
    <lineage>
        <taxon>Bacteria</taxon>
        <taxon>Pseudomonadati</taxon>
        <taxon>Pseudomonadota</taxon>
        <taxon>Alphaproteobacteria</taxon>
        <taxon>Sphingomonadales</taxon>
        <taxon>Sphingosinicellaceae</taxon>
        <taxon>Glacieibacterium</taxon>
    </lineage>
</organism>
<comment type="caution">
    <text evidence="1">The sequence shown here is derived from an EMBL/GenBank/DDBJ whole genome shotgun (WGS) entry which is preliminary data.</text>
</comment>
<evidence type="ECO:0000313" key="1">
    <source>
        <dbReference type="EMBL" id="TFT99893.1"/>
    </source>
</evidence>
<dbReference type="Proteomes" id="UP000297737">
    <property type="component" value="Unassembled WGS sequence"/>
</dbReference>
<gene>
    <name evidence="1" type="ORF">EUV02_15545</name>
</gene>
<proteinExistence type="predicted"/>
<sequence length="77" mass="8340">MVELSSGTLSAWEDDRPSGVDRWSMLAPSLSSIAVFTVSRSFSTSPTAADSKRSFMISMILDGGIYRCQHTPRLPSG</sequence>
<dbReference type="AlphaFoldDB" id="A0A4Y9EJI3"/>
<protein>
    <submittedName>
        <fullName evidence="1">Uncharacterized protein</fullName>
    </submittedName>
</protein>
<evidence type="ECO:0000313" key="2">
    <source>
        <dbReference type="Proteomes" id="UP000297737"/>
    </source>
</evidence>